<evidence type="ECO:0000256" key="4">
    <source>
        <dbReference type="ARBA" id="ARBA00022989"/>
    </source>
</evidence>
<evidence type="ECO:0000259" key="7">
    <source>
        <dbReference type="Pfam" id="PF00482"/>
    </source>
</evidence>
<evidence type="ECO:0000313" key="8">
    <source>
        <dbReference type="EMBL" id="MDP5225758.1"/>
    </source>
</evidence>
<evidence type="ECO:0000256" key="3">
    <source>
        <dbReference type="ARBA" id="ARBA00022692"/>
    </source>
</evidence>
<dbReference type="PANTHER" id="PTHR35007:SF1">
    <property type="entry name" value="PILUS ASSEMBLY PROTEIN"/>
    <property type="match status" value="1"/>
</dbReference>
<keyword evidence="4 6" id="KW-1133">Transmembrane helix</keyword>
<feature type="transmembrane region" description="Helical" evidence="6">
    <location>
        <begin position="258"/>
        <end position="275"/>
    </location>
</feature>
<sequence length="315" mass="34711">MGATPAWFLPLGLLAVYAAIIGVFAFLLPRSRTVSRDRRRLGQAKAETAFSRLTRETVGNINSSLRGSRIRFLKVDRLEQAGLRVSMGDLLLRAGAITLIAAVIGFLLGELPIALLAIILTPLAIYLWLNIRISRRQGKFAEQLPDTLQMLSGSMRAGHGFLRAVDSAAEETEEPMSEELRRIVSETRIGRDLVVAMEETAARMKSEDFLWTTQAVETQREVGGNLTEVLDNVHETIKERAQISRQVRALSAEGRTSGVVLIALPIVMLIILSMINPTVATTFFTTVPGWIMLAATAVLLLVGAFWLSRITKIKF</sequence>
<evidence type="ECO:0000256" key="6">
    <source>
        <dbReference type="SAM" id="Phobius"/>
    </source>
</evidence>
<reference evidence="8 9" key="1">
    <citation type="submission" date="2023-08" db="EMBL/GenBank/DDBJ databases">
        <title>Arthrobacter horti sp. nov., isolated from forest soil.</title>
        <authorList>
            <person name="Park M."/>
        </authorList>
    </citation>
    <scope>NUCLEOTIDE SEQUENCE [LARGE SCALE GENOMIC DNA]</scope>
    <source>
        <strain evidence="8 9">YJM1</strain>
    </source>
</reference>
<gene>
    <name evidence="8" type="ORF">Q9R02_01135</name>
</gene>
<evidence type="ECO:0000256" key="5">
    <source>
        <dbReference type="ARBA" id="ARBA00023136"/>
    </source>
</evidence>
<dbReference type="Gene3D" id="1.20.81.30">
    <property type="entry name" value="Type II secretion system (T2SS), domain F"/>
    <property type="match status" value="1"/>
</dbReference>
<dbReference type="RefSeq" id="WP_305994799.1">
    <property type="nucleotide sequence ID" value="NZ_JAVALS010000001.1"/>
</dbReference>
<evidence type="ECO:0000256" key="1">
    <source>
        <dbReference type="ARBA" id="ARBA00004651"/>
    </source>
</evidence>
<feature type="transmembrane region" description="Helical" evidence="6">
    <location>
        <begin position="90"/>
        <end position="107"/>
    </location>
</feature>
<dbReference type="InterPro" id="IPR018076">
    <property type="entry name" value="T2SS_GspF_dom"/>
</dbReference>
<feature type="transmembrane region" description="Helical" evidence="6">
    <location>
        <begin position="113"/>
        <end position="131"/>
    </location>
</feature>
<feature type="transmembrane region" description="Helical" evidence="6">
    <location>
        <begin position="287"/>
        <end position="307"/>
    </location>
</feature>
<protein>
    <submittedName>
        <fullName evidence="8">Type II secretion system F family protein</fullName>
    </submittedName>
</protein>
<accession>A0ABT9IJJ7</accession>
<comment type="subcellular location">
    <subcellularLocation>
        <location evidence="1">Cell membrane</location>
        <topology evidence="1">Multi-pass membrane protein</topology>
    </subcellularLocation>
</comment>
<dbReference type="Proteomes" id="UP001232725">
    <property type="component" value="Unassembled WGS sequence"/>
</dbReference>
<evidence type="ECO:0000256" key="2">
    <source>
        <dbReference type="ARBA" id="ARBA00022475"/>
    </source>
</evidence>
<keyword evidence="5 6" id="KW-0472">Membrane</keyword>
<dbReference type="Pfam" id="PF00482">
    <property type="entry name" value="T2SSF"/>
    <property type="match status" value="1"/>
</dbReference>
<comment type="caution">
    <text evidence="8">The sequence shown here is derived from an EMBL/GenBank/DDBJ whole genome shotgun (WGS) entry which is preliminary data.</text>
</comment>
<keyword evidence="9" id="KW-1185">Reference proteome</keyword>
<keyword evidence="3 6" id="KW-0812">Transmembrane</keyword>
<name>A0ABT9IJJ7_9MICC</name>
<evidence type="ECO:0000313" key="9">
    <source>
        <dbReference type="Proteomes" id="UP001232725"/>
    </source>
</evidence>
<proteinExistence type="predicted"/>
<feature type="transmembrane region" description="Helical" evidence="6">
    <location>
        <begin position="6"/>
        <end position="28"/>
    </location>
</feature>
<dbReference type="PANTHER" id="PTHR35007">
    <property type="entry name" value="INTEGRAL MEMBRANE PROTEIN-RELATED"/>
    <property type="match status" value="1"/>
</dbReference>
<feature type="domain" description="Type II secretion system protein GspF" evidence="7">
    <location>
        <begin position="148"/>
        <end position="272"/>
    </location>
</feature>
<keyword evidence="2" id="KW-1003">Cell membrane</keyword>
<organism evidence="8 9">
    <name type="scientific">Arthrobacter horti</name>
    <dbReference type="NCBI Taxonomy" id="3068273"/>
    <lineage>
        <taxon>Bacteria</taxon>
        <taxon>Bacillati</taxon>
        <taxon>Actinomycetota</taxon>
        <taxon>Actinomycetes</taxon>
        <taxon>Micrococcales</taxon>
        <taxon>Micrococcaceae</taxon>
        <taxon>Arthrobacter</taxon>
    </lineage>
</organism>
<dbReference type="EMBL" id="JAVALS010000001">
    <property type="protein sequence ID" value="MDP5225758.1"/>
    <property type="molecule type" value="Genomic_DNA"/>
</dbReference>
<dbReference type="InterPro" id="IPR042094">
    <property type="entry name" value="T2SS_GspF_sf"/>
</dbReference>